<reference evidence="1" key="1">
    <citation type="submission" date="2022-09" db="EMBL/GenBank/DDBJ databases">
        <title>Interaction between co-microsymbionts with complementary sets of symbiotic genes in legume-rhizobium systems.</title>
        <authorList>
            <person name="Safronova V."/>
            <person name="Sazanova A."/>
            <person name="Afonin A."/>
            <person name="Chirak E."/>
        </authorList>
    </citation>
    <scope>NUCLEOTIDE SEQUENCE</scope>
    <source>
        <strain evidence="1">A18/3m</strain>
    </source>
</reference>
<sequence length="329" mass="36138">MARKNLLAGLADDTSDQSHSTASYPIRGASKSMIRSIDELAKQADRFLEGETVIEIDPATIDGSFVSDRMEDDTDQFKDLLEAIKERGQNSPVLVRPHPEIDGRFQIVFGHRRVRVARELGRKVRAVVKALDDKTHVIAQGQENSARANLTFIERAVFAKRLEDLGYDREVISSALAANAAAVSKMISVVSRVPASLIEKIGSAPSVGRERWVEFSLLVGRFGHASKLDAVVSDAAFHELDSSERFDRLFNALNKSAKPVKKTIEKKAVHSSWAPGDKSVTVVSKAVGKSYTLALRDKNAAIFGGWISENLEGLYRAFMESGKVRKTGD</sequence>
<evidence type="ECO:0000313" key="1">
    <source>
        <dbReference type="EMBL" id="UXN57783.1"/>
    </source>
</evidence>
<proteinExistence type="predicted"/>
<accession>A0ACD4CWD9</accession>
<geneLocation type="plasmid" evidence="1 2">
    <name>p_unnamed3</name>
</geneLocation>
<keyword evidence="1" id="KW-0614">Plasmid</keyword>
<evidence type="ECO:0000313" key="2">
    <source>
        <dbReference type="Proteomes" id="UP001061991"/>
    </source>
</evidence>
<gene>
    <name evidence="1" type="primary">repB</name>
    <name evidence="1" type="ORF">N8E88_02980</name>
</gene>
<protein>
    <submittedName>
        <fullName evidence="1">Plasmid partitioning protein RepB</fullName>
    </submittedName>
</protein>
<keyword evidence="2" id="KW-1185">Reference proteome</keyword>
<dbReference type="Proteomes" id="UP001061991">
    <property type="component" value="Plasmid p_unnamed3"/>
</dbReference>
<organism evidence="1 2">
    <name type="scientific">Phyllobacterium zundukense</name>
    <dbReference type="NCBI Taxonomy" id="1867719"/>
    <lineage>
        <taxon>Bacteria</taxon>
        <taxon>Pseudomonadati</taxon>
        <taxon>Pseudomonadota</taxon>
        <taxon>Alphaproteobacteria</taxon>
        <taxon>Hyphomicrobiales</taxon>
        <taxon>Phyllobacteriaceae</taxon>
        <taxon>Phyllobacterium</taxon>
    </lineage>
</organism>
<name>A0ACD4CWD9_9HYPH</name>
<dbReference type="EMBL" id="CP104970">
    <property type="protein sequence ID" value="UXN57783.1"/>
    <property type="molecule type" value="Genomic_DNA"/>
</dbReference>